<dbReference type="AlphaFoldDB" id="A0A8J4ERF4"/>
<comment type="caution">
    <text evidence="1">The sequence shown here is derived from an EMBL/GenBank/DDBJ whole genome shotgun (WGS) entry which is preliminary data.</text>
</comment>
<name>A0A8J4ERF4_9ACTN</name>
<proteinExistence type="predicted"/>
<accession>A0A8J4ERF4</accession>
<reference evidence="2" key="1">
    <citation type="journal article" date="2021" name="Int. J. Syst. Evol. Microbiol.">
        <title>Actinocatenispora comari sp. nov., an endophytic actinomycete isolated from aerial parts of Comarum salesowianum.</title>
        <authorList>
            <person name="Oyunbileg N."/>
            <person name="Iizaka Y."/>
            <person name="Hamada M."/>
            <person name="Davaapurev B.O."/>
            <person name="Fukumoto A."/>
            <person name="Tsetseg B."/>
            <person name="Kato F."/>
            <person name="Tamura T."/>
            <person name="Batkhuu J."/>
            <person name="Anzai Y."/>
        </authorList>
    </citation>
    <scope>NUCLEOTIDE SEQUENCE [LARGE SCALE GENOMIC DNA]</scope>
    <source>
        <strain evidence="2">NUM-2625</strain>
    </source>
</reference>
<dbReference type="Proteomes" id="UP000614996">
    <property type="component" value="Unassembled WGS sequence"/>
</dbReference>
<protein>
    <submittedName>
        <fullName evidence="1">Uncharacterized protein</fullName>
    </submittedName>
</protein>
<evidence type="ECO:0000313" key="1">
    <source>
        <dbReference type="EMBL" id="GIL30789.1"/>
    </source>
</evidence>
<organism evidence="1 2">
    <name type="scientific">Actinocatenispora comari</name>
    <dbReference type="NCBI Taxonomy" id="2807577"/>
    <lineage>
        <taxon>Bacteria</taxon>
        <taxon>Bacillati</taxon>
        <taxon>Actinomycetota</taxon>
        <taxon>Actinomycetes</taxon>
        <taxon>Micromonosporales</taxon>
        <taxon>Micromonosporaceae</taxon>
        <taxon>Actinocatenispora</taxon>
    </lineage>
</organism>
<gene>
    <name evidence="1" type="ORF">NUM_60430</name>
</gene>
<keyword evidence="2" id="KW-1185">Reference proteome</keyword>
<sequence>MPWERVLRIRPSCTFNQAILSITRTIAVCHPPHPTPPSGAMKEPLFALSGGIQVPAGYQRFLLAALDGGAAPGGAGWQDRRMAESCPEAWRRIIVGAGKSWVVFAQGTCVVLPNPDPATDLAAAATALLREYGPVHVGSPAGDFDVVTLDPGPGWAVTCHHPDILTYVAPDEVPGGEDLVVGLHGRGKRDQDAHELKVLHVEDAR</sequence>
<dbReference type="EMBL" id="BOPO01000127">
    <property type="protein sequence ID" value="GIL30789.1"/>
    <property type="molecule type" value="Genomic_DNA"/>
</dbReference>
<evidence type="ECO:0000313" key="2">
    <source>
        <dbReference type="Proteomes" id="UP000614996"/>
    </source>
</evidence>